<evidence type="ECO:0000313" key="2">
    <source>
        <dbReference type="EMBL" id="PMS28720.1"/>
    </source>
</evidence>
<evidence type="ECO:0000313" key="3">
    <source>
        <dbReference type="Proteomes" id="UP000235659"/>
    </source>
</evidence>
<reference evidence="2 3" key="1">
    <citation type="submission" date="2018-01" db="EMBL/GenBank/DDBJ databases">
        <title>Whole genome analyses suggest that Burkholderia sensu lato contains two further novel genera in the rhizoxinica-symbiotica group Mycetohabitans gen. nov., and Trinickia gen. nov.: implications for the evolution of diazotrophy and nodulation in the Burkholderiaceae.</title>
        <authorList>
            <person name="Estrada-de los Santos P."/>
            <person name="Palmer M."/>
            <person name="Chavez-Ramirez B."/>
            <person name="Beukes C."/>
            <person name="Steenkamp E.T."/>
            <person name="Hirsch A.M."/>
            <person name="Manyaka P."/>
            <person name="Maluk M."/>
            <person name="Lafos M."/>
            <person name="Crook M."/>
            <person name="Gross E."/>
            <person name="Simon M.F."/>
            <person name="Bueno dos Reis Junior F."/>
            <person name="Poole P.S."/>
            <person name="Venter S.N."/>
            <person name="James E.K."/>
        </authorList>
    </citation>
    <scope>NUCLEOTIDE SEQUENCE [LARGE SCALE GENOMIC DNA]</scope>
    <source>
        <strain evidence="2 3">WSM 3937</strain>
    </source>
</reference>
<keyword evidence="1" id="KW-0472">Membrane</keyword>
<organism evidence="2 3">
    <name type="scientific">Paraburkholderia rhynchosiae</name>
    <dbReference type="NCBI Taxonomy" id="487049"/>
    <lineage>
        <taxon>Bacteria</taxon>
        <taxon>Pseudomonadati</taxon>
        <taxon>Pseudomonadota</taxon>
        <taxon>Betaproteobacteria</taxon>
        <taxon>Burkholderiales</taxon>
        <taxon>Burkholderiaceae</taxon>
        <taxon>Paraburkholderia</taxon>
    </lineage>
</organism>
<feature type="transmembrane region" description="Helical" evidence="1">
    <location>
        <begin position="153"/>
        <end position="178"/>
    </location>
</feature>
<protein>
    <submittedName>
        <fullName evidence="2">Uncharacterized protein</fullName>
    </submittedName>
</protein>
<keyword evidence="1" id="KW-1133">Transmembrane helix</keyword>
<sequence>MDRLAFVLGESKIHAALASAARIRRQSANSGRSTPVRISSTIHAQLLGCVAPKTAEPLREEVKGSHFNGIQGGAGAFSKSLVSVNALAQLQELSNWRAGRLCLVEAVRADNIVLRVAHDVRRGNGTRFQGRLLIDAGGASLVGTFKSSAVSRIFAAISLLFLGVMLCGGVLGGIRLAFTPGPDLLDPLRYIAFLSLWSGAVCLIGWLVIWNASPVRSDVIAISAVIRQALLRQERES</sequence>
<feature type="transmembrane region" description="Helical" evidence="1">
    <location>
        <begin position="190"/>
        <end position="210"/>
    </location>
</feature>
<gene>
    <name evidence="2" type="ORF">C0Z16_23035</name>
</gene>
<keyword evidence="3" id="KW-1185">Reference proteome</keyword>
<comment type="caution">
    <text evidence="2">The sequence shown here is derived from an EMBL/GenBank/DDBJ whole genome shotgun (WGS) entry which is preliminary data.</text>
</comment>
<dbReference type="Proteomes" id="UP000235659">
    <property type="component" value="Unassembled WGS sequence"/>
</dbReference>
<dbReference type="RefSeq" id="WP_102634384.1">
    <property type="nucleotide sequence ID" value="NZ_PNXY01000017.1"/>
</dbReference>
<name>A0ABX4V0Q6_9BURK</name>
<dbReference type="EMBL" id="PNXY01000017">
    <property type="protein sequence ID" value="PMS28720.1"/>
    <property type="molecule type" value="Genomic_DNA"/>
</dbReference>
<accession>A0ABX4V0Q6</accession>
<proteinExistence type="predicted"/>
<evidence type="ECO:0000256" key="1">
    <source>
        <dbReference type="SAM" id="Phobius"/>
    </source>
</evidence>
<keyword evidence="1" id="KW-0812">Transmembrane</keyword>